<keyword evidence="3" id="KW-1185">Reference proteome</keyword>
<sequence>MAATPLTLVSVVRRARPSGVVVRTSPRVLKRSRRAVRCNTEGHLDYARSLGPSNRSQNSGIQQQRKEPKEVQSREQRDVHENAAGAVTTSVTTPHEARSALVLSELERNSAANVMKHSQPWC</sequence>
<reference evidence="2 3" key="1">
    <citation type="journal article" date="2019" name="Commun. Biol.">
        <title>The bagworm genome reveals a unique fibroin gene that provides high tensile strength.</title>
        <authorList>
            <person name="Kono N."/>
            <person name="Nakamura H."/>
            <person name="Ohtoshi R."/>
            <person name="Tomita M."/>
            <person name="Numata K."/>
            <person name="Arakawa K."/>
        </authorList>
    </citation>
    <scope>NUCLEOTIDE SEQUENCE [LARGE SCALE GENOMIC DNA]</scope>
</reference>
<evidence type="ECO:0000313" key="3">
    <source>
        <dbReference type="Proteomes" id="UP000299102"/>
    </source>
</evidence>
<evidence type="ECO:0000313" key="2">
    <source>
        <dbReference type="EMBL" id="GBP53572.1"/>
    </source>
</evidence>
<dbReference type="AlphaFoldDB" id="A0A4C1WSM8"/>
<gene>
    <name evidence="2" type="ORF">EVAR_79786_1</name>
</gene>
<comment type="caution">
    <text evidence="2">The sequence shown here is derived from an EMBL/GenBank/DDBJ whole genome shotgun (WGS) entry which is preliminary data.</text>
</comment>
<dbReference type="Proteomes" id="UP000299102">
    <property type="component" value="Unassembled WGS sequence"/>
</dbReference>
<protein>
    <submittedName>
        <fullName evidence="2">Uncharacterized protein</fullName>
    </submittedName>
</protein>
<dbReference type="EMBL" id="BGZK01000629">
    <property type="protein sequence ID" value="GBP53572.1"/>
    <property type="molecule type" value="Genomic_DNA"/>
</dbReference>
<feature type="compositionally biased region" description="Polar residues" evidence="1">
    <location>
        <begin position="51"/>
        <end position="63"/>
    </location>
</feature>
<feature type="compositionally biased region" description="Basic and acidic residues" evidence="1">
    <location>
        <begin position="64"/>
        <end position="81"/>
    </location>
</feature>
<name>A0A4C1WSM8_EUMVA</name>
<proteinExistence type="predicted"/>
<feature type="region of interest" description="Disordered" evidence="1">
    <location>
        <begin position="29"/>
        <end position="95"/>
    </location>
</feature>
<accession>A0A4C1WSM8</accession>
<evidence type="ECO:0000256" key="1">
    <source>
        <dbReference type="SAM" id="MobiDB-lite"/>
    </source>
</evidence>
<organism evidence="2 3">
    <name type="scientific">Eumeta variegata</name>
    <name type="common">Bagworm moth</name>
    <name type="synonym">Eumeta japonica</name>
    <dbReference type="NCBI Taxonomy" id="151549"/>
    <lineage>
        <taxon>Eukaryota</taxon>
        <taxon>Metazoa</taxon>
        <taxon>Ecdysozoa</taxon>
        <taxon>Arthropoda</taxon>
        <taxon>Hexapoda</taxon>
        <taxon>Insecta</taxon>
        <taxon>Pterygota</taxon>
        <taxon>Neoptera</taxon>
        <taxon>Endopterygota</taxon>
        <taxon>Lepidoptera</taxon>
        <taxon>Glossata</taxon>
        <taxon>Ditrysia</taxon>
        <taxon>Tineoidea</taxon>
        <taxon>Psychidae</taxon>
        <taxon>Oiketicinae</taxon>
        <taxon>Eumeta</taxon>
    </lineage>
</organism>